<evidence type="ECO:0000313" key="1">
    <source>
        <dbReference type="EMBL" id="AEB96132.1"/>
    </source>
</evidence>
<dbReference type="KEGG" id="mcn:Mcup_2031"/>
<reference evidence="1 2" key="1">
    <citation type="journal article" date="2011" name="J. Bacteriol.">
        <title>Complete genome sequence of Metallosphaera cuprina, a metal sulfide-oxidizing archaeon from a hot spring.</title>
        <authorList>
            <person name="Liu L.J."/>
            <person name="You X.Y."/>
            <person name="Zheng H."/>
            <person name="Wang S."/>
            <person name="Jiang C.Y."/>
            <person name="Liu S.J."/>
        </authorList>
    </citation>
    <scope>NUCLEOTIDE SEQUENCE [LARGE SCALE GENOMIC DNA]</scope>
    <source>
        <strain evidence="1 2">Ar-4</strain>
    </source>
</reference>
<dbReference type="PATRIC" id="fig|1006006.8.peg.2034"/>
<protein>
    <submittedName>
        <fullName evidence="1">Uncharacterized protein</fullName>
    </submittedName>
</protein>
<gene>
    <name evidence="1" type="ordered locus">Mcup_2031</name>
</gene>
<proteinExistence type="predicted"/>
<dbReference type="Proteomes" id="UP000007812">
    <property type="component" value="Chromosome"/>
</dbReference>
<dbReference type="EMBL" id="CP002656">
    <property type="protein sequence ID" value="AEB96132.1"/>
    <property type="molecule type" value="Genomic_DNA"/>
</dbReference>
<dbReference type="HOGENOM" id="CLU_3075309_0_0_2"/>
<accession>F4G255</accession>
<evidence type="ECO:0000313" key="2">
    <source>
        <dbReference type="Proteomes" id="UP000007812"/>
    </source>
</evidence>
<keyword evidence="2" id="KW-1185">Reference proteome</keyword>
<sequence length="52" mass="6307">MCVHAQTYELASQREDFVKIIVKKQEYKEILNEIFTYGKSLKLRKLMRSRNE</sequence>
<dbReference type="STRING" id="1006006.Mcup_2031"/>
<dbReference type="eggNOG" id="arCOG01120">
    <property type="taxonomic scope" value="Archaea"/>
</dbReference>
<name>F4G255_METCR</name>
<organism evidence="1 2">
    <name type="scientific">Metallosphaera cuprina (strain Ar-4)</name>
    <dbReference type="NCBI Taxonomy" id="1006006"/>
    <lineage>
        <taxon>Archaea</taxon>
        <taxon>Thermoproteota</taxon>
        <taxon>Thermoprotei</taxon>
        <taxon>Sulfolobales</taxon>
        <taxon>Sulfolobaceae</taxon>
        <taxon>Metallosphaera</taxon>
    </lineage>
</organism>
<dbReference type="AlphaFoldDB" id="F4G255"/>